<organism evidence="12 13">
    <name type="scientific">Metabacillus lacus</name>
    <dbReference type="NCBI Taxonomy" id="1983721"/>
    <lineage>
        <taxon>Bacteria</taxon>
        <taxon>Bacillati</taxon>
        <taxon>Bacillota</taxon>
        <taxon>Bacilli</taxon>
        <taxon>Bacillales</taxon>
        <taxon>Bacillaceae</taxon>
        <taxon>Metabacillus</taxon>
    </lineage>
</organism>
<evidence type="ECO:0000256" key="8">
    <source>
        <dbReference type="RuleBase" id="RU003983"/>
    </source>
</evidence>
<keyword evidence="9" id="KW-1133">Transmembrane helix</keyword>
<feature type="active site" evidence="6">
    <location>
        <position position="278"/>
    </location>
</feature>
<dbReference type="GO" id="GO:0004222">
    <property type="term" value="F:metalloendopeptidase activity"/>
    <property type="evidence" value="ECO:0007669"/>
    <property type="project" value="InterPro"/>
</dbReference>
<evidence type="ECO:0000259" key="10">
    <source>
        <dbReference type="Pfam" id="PF01435"/>
    </source>
</evidence>
<keyword evidence="3 8" id="KW-0378">Hydrolase</keyword>
<evidence type="ECO:0000256" key="1">
    <source>
        <dbReference type="ARBA" id="ARBA00022670"/>
    </source>
</evidence>
<feature type="transmembrane region" description="Helical" evidence="9">
    <location>
        <begin position="7"/>
        <end position="24"/>
    </location>
</feature>
<feature type="active site" description="Proton donor" evidence="6">
    <location>
        <position position="361"/>
    </location>
</feature>
<dbReference type="InterPro" id="IPR032456">
    <property type="entry name" value="Peptidase_M48_N"/>
</dbReference>
<evidence type="ECO:0000256" key="3">
    <source>
        <dbReference type="ARBA" id="ARBA00022801"/>
    </source>
</evidence>
<dbReference type="FunFam" id="3.30.2010.10:FF:000010">
    <property type="entry name" value="M48 family peptidase"/>
    <property type="match status" value="1"/>
</dbReference>
<evidence type="ECO:0000256" key="9">
    <source>
        <dbReference type="SAM" id="Phobius"/>
    </source>
</evidence>
<comment type="caution">
    <text evidence="12">The sequence shown here is derived from an EMBL/GenBank/DDBJ whole genome shotgun (WGS) entry which is preliminary data.</text>
</comment>
<keyword evidence="9" id="KW-0812">Transmembrane</keyword>
<dbReference type="GO" id="GO:0046872">
    <property type="term" value="F:metal ion binding"/>
    <property type="evidence" value="ECO:0007669"/>
    <property type="project" value="UniProtKB-KW"/>
</dbReference>
<evidence type="ECO:0000256" key="2">
    <source>
        <dbReference type="ARBA" id="ARBA00022723"/>
    </source>
</evidence>
<gene>
    <name evidence="12" type="ORF">GJU40_15460</name>
</gene>
<keyword evidence="1 8" id="KW-0645">Protease</keyword>
<keyword evidence="9" id="KW-0472">Membrane</keyword>
<feature type="binding site" evidence="7">
    <location>
        <position position="277"/>
    </location>
    <ligand>
        <name>Zn(2+)</name>
        <dbReference type="ChEBI" id="CHEBI:29105"/>
        <note>catalytic</note>
    </ligand>
</feature>
<evidence type="ECO:0000313" key="12">
    <source>
        <dbReference type="EMBL" id="MRX73541.1"/>
    </source>
</evidence>
<comment type="similarity">
    <text evidence="8">Belongs to the peptidase M48 family.</text>
</comment>
<dbReference type="InterPro" id="IPR027057">
    <property type="entry name" value="CAXX_Prtase_1"/>
</dbReference>
<dbReference type="Pfam" id="PF16491">
    <property type="entry name" value="Peptidase_M48_N"/>
    <property type="match status" value="1"/>
</dbReference>
<comment type="cofactor">
    <cofactor evidence="7 8">
        <name>Zn(2+)</name>
        <dbReference type="ChEBI" id="CHEBI:29105"/>
    </cofactor>
    <text evidence="7 8">Binds 1 zinc ion per subunit.</text>
</comment>
<protein>
    <submittedName>
        <fullName evidence="12">M48 family metalloprotease</fullName>
    </submittedName>
</protein>
<sequence>MRKWLTGAVLGYFLYGLFVYWYIYMGGPDSIPEQFKGTSADPGTFMNSRELLLSGEYSRLRNFMYFITVPYEWFILLNVLLTGLSRKMEQWSDSIAKPDFLKTSIYLFWLSLIVTVCVLPVEWINYRISLSYQITTQSTTGWMKDQVIDFWVNFLLMALLVSVLFWLIRKYQKRWWLIAWTLSIPFSLFLMFIQPVVIDPLYNDFYPLENKELEEKILALADKADIPAEHVYEVNMSEKTNALNAYVTGIGSNSRIVLWDTTLNRLKEDEILFIMAHEMGHYVMKHIYVGIAGYLLLTLAGLYAIDKLSSAVIRNWGSILKIDSKKQIAALPLILILIGALTFASDPLTNTVSRYQEKSADMYAIQLTNNKEAAVSSFQELSKAGLSQVHPPFLIKLFRYSHPTILERILYLEEYHAEEQLKESQD</sequence>
<dbReference type="EMBL" id="WKKI01000037">
    <property type="protein sequence ID" value="MRX73541.1"/>
    <property type="molecule type" value="Genomic_DNA"/>
</dbReference>
<evidence type="ECO:0000256" key="7">
    <source>
        <dbReference type="PIRSR" id="PIRSR627057-2"/>
    </source>
</evidence>
<feature type="domain" description="CAAX prenyl protease 1 N-terminal" evidence="11">
    <location>
        <begin position="47"/>
        <end position="203"/>
    </location>
</feature>
<dbReference type="Pfam" id="PF01435">
    <property type="entry name" value="Peptidase_M48"/>
    <property type="match status" value="1"/>
</dbReference>
<dbReference type="Proteomes" id="UP000448867">
    <property type="component" value="Unassembled WGS sequence"/>
</dbReference>
<feature type="transmembrane region" description="Helical" evidence="9">
    <location>
        <begin position="326"/>
        <end position="344"/>
    </location>
</feature>
<dbReference type="Gene3D" id="3.30.2010.10">
    <property type="entry name" value="Metalloproteases ('zincins'), catalytic domain"/>
    <property type="match status" value="1"/>
</dbReference>
<evidence type="ECO:0000259" key="11">
    <source>
        <dbReference type="Pfam" id="PF16491"/>
    </source>
</evidence>
<dbReference type="PANTHER" id="PTHR10120">
    <property type="entry name" value="CAAX PRENYL PROTEASE 1"/>
    <property type="match status" value="1"/>
</dbReference>
<dbReference type="RefSeq" id="WP_154309001.1">
    <property type="nucleotide sequence ID" value="NZ_WKKI01000037.1"/>
</dbReference>
<feature type="transmembrane region" description="Helical" evidence="9">
    <location>
        <begin position="63"/>
        <end position="84"/>
    </location>
</feature>
<dbReference type="OrthoDB" id="9781930at2"/>
<keyword evidence="13" id="KW-1185">Reference proteome</keyword>
<evidence type="ECO:0000256" key="5">
    <source>
        <dbReference type="ARBA" id="ARBA00023049"/>
    </source>
</evidence>
<feature type="domain" description="Peptidase M48" evidence="10">
    <location>
        <begin position="207"/>
        <end position="414"/>
    </location>
</feature>
<feature type="transmembrane region" description="Helical" evidence="9">
    <location>
        <begin position="175"/>
        <end position="198"/>
    </location>
</feature>
<reference evidence="12 13" key="1">
    <citation type="submission" date="2019-11" db="EMBL/GenBank/DDBJ databases">
        <title>Bacillus lacus genome.</title>
        <authorList>
            <person name="Allen C.J."/>
            <person name="Newman J.D."/>
        </authorList>
    </citation>
    <scope>NUCLEOTIDE SEQUENCE [LARGE SCALE GENOMIC DNA]</scope>
    <source>
        <strain evidence="12 13">KCTC 33946</strain>
    </source>
</reference>
<evidence type="ECO:0000256" key="6">
    <source>
        <dbReference type="PIRSR" id="PIRSR627057-1"/>
    </source>
</evidence>
<keyword evidence="4 7" id="KW-0862">Zinc</keyword>
<feature type="transmembrane region" description="Helical" evidence="9">
    <location>
        <begin position="150"/>
        <end position="168"/>
    </location>
</feature>
<feature type="binding site" evidence="7">
    <location>
        <position position="281"/>
    </location>
    <ligand>
        <name>Zn(2+)</name>
        <dbReference type="ChEBI" id="CHEBI:29105"/>
        <note>catalytic</note>
    </ligand>
</feature>
<name>A0A7X2J1D3_9BACI</name>
<evidence type="ECO:0000313" key="13">
    <source>
        <dbReference type="Proteomes" id="UP000448867"/>
    </source>
</evidence>
<accession>A0A7X2J1D3</accession>
<keyword evidence="2 7" id="KW-0479">Metal-binding</keyword>
<keyword evidence="5 8" id="KW-0482">Metalloprotease</keyword>
<evidence type="ECO:0000256" key="4">
    <source>
        <dbReference type="ARBA" id="ARBA00022833"/>
    </source>
</evidence>
<proteinExistence type="inferred from homology"/>
<dbReference type="InterPro" id="IPR001915">
    <property type="entry name" value="Peptidase_M48"/>
</dbReference>
<feature type="transmembrane region" description="Helical" evidence="9">
    <location>
        <begin position="287"/>
        <end position="305"/>
    </location>
</feature>
<dbReference type="CDD" id="cd07343">
    <property type="entry name" value="M48A_Zmpste24p_like"/>
    <property type="match status" value="1"/>
</dbReference>
<feature type="transmembrane region" description="Helical" evidence="9">
    <location>
        <begin position="105"/>
        <end position="124"/>
    </location>
</feature>
<feature type="binding site" evidence="7">
    <location>
        <position position="357"/>
    </location>
    <ligand>
        <name>Zn(2+)</name>
        <dbReference type="ChEBI" id="CHEBI:29105"/>
        <note>catalytic</note>
    </ligand>
</feature>
<dbReference type="GO" id="GO:0071586">
    <property type="term" value="P:CAAX-box protein processing"/>
    <property type="evidence" value="ECO:0007669"/>
    <property type="project" value="InterPro"/>
</dbReference>
<dbReference type="AlphaFoldDB" id="A0A7X2J1D3"/>